<dbReference type="VEuPathDB" id="AmoebaDB:ACA1_053400"/>
<dbReference type="SMART" id="SM00234">
    <property type="entry name" value="START"/>
    <property type="match status" value="1"/>
</dbReference>
<dbReference type="SMR" id="L8H5Y9"/>
<dbReference type="GO" id="GO:0004812">
    <property type="term" value="F:aminoacyl-tRNA ligase activity"/>
    <property type="evidence" value="ECO:0007669"/>
    <property type="project" value="UniProtKB-KW"/>
</dbReference>
<dbReference type="RefSeq" id="XP_004344020.1">
    <property type="nucleotide sequence ID" value="XM_004343970.1"/>
</dbReference>
<evidence type="ECO:0000256" key="5">
    <source>
        <dbReference type="ARBA" id="ARBA00023146"/>
    </source>
</evidence>
<dbReference type="GO" id="GO:0005737">
    <property type="term" value="C:cytoplasm"/>
    <property type="evidence" value="ECO:0007669"/>
    <property type="project" value="UniProtKB-ARBA"/>
</dbReference>
<dbReference type="PANTHER" id="PTHR19308">
    <property type="entry name" value="PHOSPHATIDYLCHOLINE TRANSFER PROTEIN"/>
    <property type="match status" value="1"/>
</dbReference>
<evidence type="ECO:0000313" key="7">
    <source>
        <dbReference type="EMBL" id="ELR20617.1"/>
    </source>
</evidence>
<keyword evidence="2" id="KW-0547">Nucleotide-binding</keyword>
<dbReference type="InterPro" id="IPR045462">
    <property type="entry name" value="aa-tRNA-synth_I_cd-bd"/>
</dbReference>
<dbReference type="InterPro" id="IPR002913">
    <property type="entry name" value="START_lipid-bd_dom"/>
</dbReference>
<evidence type="ECO:0000256" key="4">
    <source>
        <dbReference type="ARBA" id="ARBA00022917"/>
    </source>
</evidence>
<proteinExistence type="predicted"/>
<sequence>MQGERPIPDLSTFDPADHSWWQWREMGSPDDPYNQIPKLSPEDSLYKEYLDITEAGYESILKDYDADEGWVFWKEQDGITIHSKDHPDDPVRCFRGKGIIPATAEVLRLHLVQVDLRKYWDDMFLGGTYKIELTPTVRVCNYKFSAPWPVASRDFVIIAGEKITDDGLFVTVVNSIERDDIPVEEGFVRGMLKSSGFVIKPLDNDPVTGKPRCEITYLVQLNPMGWIPTIVVNTVNVSQPLCINTLKNAILLTEAMVEEMLRKFTELPAEEWKADKLRRLLNKAIDNHNGKPEMLYEPIQYVVTGKRICDEDICETLEKIGKEEALYRMWKGSMPYLQSIANKELNATAADALANPPKH</sequence>
<gene>
    <name evidence="7" type="ORF">ACA1_053400</name>
</gene>
<dbReference type="GO" id="GO:0008289">
    <property type="term" value="F:lipid binding"/>
    <property type="evidence" value="ECO:0007669"/>
    <property type="project" value="InterPro"/>
</dbReference>
<dbReference type="OrthoDB" id="24906at2759"/>
<dbReference type="SUPFAM" id="SSF48163">
    <property type="entry name" value="An anticodon-binding domain of class I aminoacyl-tRNA synthetases"/>
    <property type="match status" value="1"/>
</dbReference>
<evidence type="ECO:0000259" key="6">
    <source>
        <dbReference type="PROSITE" id="PS50848"/>
    </source>
</evidence>
<dbReference type="AlphaFoldDB" id="L8H5Y9"/>
<dbReference type="Pfam" id="PF19269">
    <property type="entry name" value="Anticodon_2"/>
    <property type="match status" value="1"/>
</dbReference>
<dbReference type="InterPro" id="IPR051213">
    <property type="entry name" value="START_lipid_transfer"/>
</dbReference>
<dbReference type="Gene3D" id="1.10.10.350">
    <property type="match status" value="1"/>
</dbReference>
<evidence type="ECO:0000256" key="1">
    <source>
        <dbReference type="ARBA" id="ARBA00022598"/>
    </source>
</evidence>
<keyword evidence="3" id="KW-0067">ATP-binding</keyword>
<name>L8H5Y9_ACACF</name>
<dbReference type="SUPFAM" id="SSF55961">
    <property type="entry name" value="Bet v1-like"/>
    <property type="match status" value="1"/>
</dbReference>
<keyword evidence="1" id="KW-0436">Ligase</keyword>
<dbReference type="GeneID" id="14921484"/>
<feature type="domain" description="START" evidence="6">
    <location>
        <begin position="67"/>
        <end position="234"/>
    </location>
</feature>
<reference evidence="7 8" key="1">
    <citation type="journal article" date="2013" name="Genome Biol.">
        <title>Genome of Acanthamoeba castellanii highlights extensive lateral gene transfer and early evolution of tyrosine kinase signaling.</title>
        <authorList>
            <person name="Clarke M."/>
            <person name="Lohan A.J."/>
            <person name="Liu B."/>
            <person name="Lagkouvardos I."/>
            <person name="Roy S."/>
            <person name="Zafar N."/>
            <person name="Bertelli C."/>
            <person name="Schilde C."/>
            <person name="Kianianmomeni A."/>
            <person name="Burglin T.R."/>
            <person name="Frech C."/>
            <person name="Turcotte B."/>
            <person name="Kopec K.O."/>
            <person name="Synnott J.M."/>
            <person name="Choo C."/>
            <person name="Paponov I."/>
            <person name="Finkler A."/>
            <person name="Soon Heng Tan C."/>
            <person name="Hutchins A.P."/>
            <person name="Weinmeier T."/>
            <person name="Rattei T."/>
            <person name="Chu J.S."/>
            <person name="Gimenez G."/>
            <person name="Irimia M."/>
            <person name="Rigden D.J."/>
            <person name="Fitzpatrick D.A."/>
            <person name="Lorenzo-Morales J."/>
            <person name="Bateman A."/>
            <person name="Chiu C.H."/>
            <person name="Tang P."/>
            <person name="Hegemann P."/>
            <person name="Fromm H."/>
            <person name="Raoult D."/>
            <person name="Greub G."/>
            <person name="Miranda-Saavedra D."/>
            <person name="Chen N."/>
            <person name="Nash P."/>
            <person name="Ginger M.L."/>
            <person name="Horn M."/>
            <person name="Schaap P."/>
            <person name="Caler L."/>
            <person name="Loftus B."/>
        </authorList>
    </citation>
    <scope>NUCLEOTIDE SEQUENCE [LARGE SCALE GENOMIC DNA]</scope>
    <source>
        <strain evidence="7 8">Neff</strain>
    </source>
</reference>
<dbReference type="Gene3D" id="3.30.530.20">
    <property type="match status" value="1"/>
</dbReference>
<dbReference type="PROSITE" id="PS50848">
    <property type="entry name" value="START"/>
    <property type="match status" value="1"/>
</dbReference>
<dbReference type="InterPro" id="IPR020751">
    <property type="entry name" value="aa-tRNA-synth_I_codon-bd_sub2"/>
</dbReference>
<dbReference type="Pfam" id="PF01852">
    <property type="entry name" value="START"/>
    <property type="match status" value="1"/>
</dbReference>
<organism evidence="7 8">
    <name type="scientific">Acanthamoeba castellanii (strain ATCC 30010 / Neff)</name>
    <dbReference type="NCBI Taxonomy" id="1257118"/>
    <lineage>
        <taxon>Eukaryota</taxon>
        <taxon>Amoebozoa</taxon>
        <taxon>Discosea</taxon>
        <taxon>Longamoebia</taxon>
        <taxon>Centramoebida</taxon>
        <taxon>Acanthamoebidae</taxon>
        <taxon>Acanthamoeba</taxon>
    </lineage>
</organism>
<dbReference type="EMBL" id="KB007909">
    <property type="protein sequence ID" value="ELR20617.1"/>
    <property type="molecule type" value="Genomic_DNA"/>
</dbReference>
<dbReference type="KEGG" id="acan:ACA1_053400"/>
<protein>
    <submittedName>
        <fullName evidence="7">START domain containing protein</fullName>
    </submittedName>
</protein>
<keyword evidence="4" id="KW-0648">Protein biosynthesis</keyword>
<dbReference type="InterPro" id="IPR008925">
    <property type="entry name" value="aa_tRNA-synth_I_cd-bd_sf"/>
</dbReference>
<dbReference type="GO" id="GO:0000049">
    <property type="term" value="F:tRNA binding"/>
    <property type="evidence" value="ECO:0007669"/>
    <property type="project" value="InterPro"/>
</dbReference>
<accession>L8H5Y9</accession>
<keyword evidence="5" id="KW-0030">Aminoacyl-tRNA synthetase</keyword>
<evidence type="ECO:0000313" key="8">
    <source>
        <dbReference type="Proteomes" id="UP000011083"/>
    </source>
</evidence>
<dbReference type="PANTHER" id="PTHR19308:SF14">
    <property type="entry name" value="START DOMAIN-CONTAINING PROTEIN"/>
    <property type="match status" value="1"/>
</dbReference>
<dbReference type="InterPro" id="IPR023393">
    <property type="entry name" value="START-like_dom_sf"/>
</dbReference>
<dbReference type="GO" id="GO:0006412">
    <property type="term" value="P:translation"/>
    <property type="evidence" value="ECO:0007669"/>
    <property type="project" value="UniProtKB-KW"/>
</dbReference>
<dbReference type="CDD" id="cd00177">
    <property type="entry name" value="START"/>
    <property type="match status" value="1"/>
</dbReference>
<evidence type="ECO:0000256" key="2">
    <source>
        <dbReference type="ARBA" id="ARBA00022741"/>
    </source>
</evidence>
<evidence type="ECO:0000256" key="3">
    <source>
        <dbReference type="ARBA" id="ARBA00022840"/>
    </source>
</evidence>
<keyword evidence="8" id="KW-1185">Reference proteome</keyword>
<dbReference type="GO" id="GO:0005524">
    <property type="term" value="F:ATP binding"/>
    <property type="evidence" value="ECO:0007669"/>
    <property type="project" value="UniProtKB-KW"/>
</dbReference>
<dbReference type="Proteomes" id="UP000011083">
    <property type="component" value="Unassembled WGS sequence"/>
</dbReference>